<evidence type="ECO:0000256" key="1">
    <source>
        <dbReference type="SAM" id="MobiDB-lite"/>
    </source>
</evidence>
<gene>
    <name evidence="2" type="ORF">N658DRAFT_4802</name>
</gene>
<dbReference type="EMBL" id="MU863624">
    <property type="protein sequence ID" value="KAK4106035.1"/>
    <property type="molecule type" value="Genomic_DNA"/>
</dbReference>
<reference evidence="2" key="1">
    <citation type="journal article" date="2023" name="Mol. Phylogenet. Evol.">
        <title>Genome-scale phylogeny and comparative genomics of the fungal order Sordariales.</title>
        <authorList>
            <person name="Hensen N."/>
            <person name="Bonometti L."/>
            <person name="Westerberg I."/>
            <person name="Brannstrom I.O."/>
            <person name="Guillou S."/>
            <person name="Cros-Aarteil S."/>
            <person name="Calhoun S."/>
            <person name="Haridas S."/>
            <person name="Kuo A."/>
            <person name="Mondo S."/>
            <person name="Pangilinan J."/>
            <person name="Riley R."/>
            <person name="LaButti K."/>
            <person name="Andreopoulos B."/>
            <person name="Lipzen A."/>
            <person name="Chen C."/>
            <person name="Yan M."/>
            <person name="Daum C."/>
            <person name="Ng V."/>
            <person name="Clum A."/>
            <person name="Steindorff A."/>
            <person name="Ohm R.A."/>
            <person name="Martin F."/>
            <person name="Silar P."/>
            <person name="Natvig D.O."/>
            <person name="Lalanne C."/>
            <person name="Gautier V."/>
            <person name="Ament-Velasquez S.L."/>
            <person name="Kruys A."/>
            <person name="Hutchinson M.I."/>
            <person name="Powell A.J."/>
            <person name="Barry K."/>
            <person name="Miller A.N."/>
            <person name="Grigoriev I.V."/>
            <person name="Debuchy R."/>
            <person name="Gladieux P."/>
            <person name="Hiltunen Thoren M."/>
            <person name="Johannesson H."/>
        </authorList>
    </citation>
    <scope>NUCLEOTIDE SEQUENCE</scope>
    <source>
        <strain evidence="2">CBS 757.83</strain>
    </source>
</reference>
<protein>
    <submittedName>
        <fullName evidence="2">Uncharacterized protein</fullName>
    </submittedName>
</protein>
<proteinExistence type="predicted"/>
<dbReference type="AlphaFoldDB" id="A0AAN6Q9F6"/>
<accession>A0AAN6Q9F6</accession>
<organism evidence="2 3">
    <name type="scientific">Parathielavia hyrcaniae</name>
    <dbReference type="NCBI Taxonomy" id="113614"/>
    <lineage>
        <taxon>Eukaryota</taxon>
        <taxon>Fungi</taxon>
        <taxon>Dikarya</taxon>
        <taxon>Ascomycota</taxon>
        <taxon>Pezizomycotina</taxon>
        <taxon>Sordariomycetes</taxon>
        <taxon>Sordariomycetidae</taxon>
        <taxon>Sordariales</taxon>
        <taxon>Chaetomiaceae</taxon>
        <taxon>Parathielavia</taxon>
    </lineage>
</organism>
<evidence type="ECO:0000313" key="3">
    <source>
        <dbReference type="Proteomes" id="UP001305647"/>
    </source>
</evidence>
<feature type="region of interest" description="Disordered" evidence="1">
    <location>
        <begin position="137"/>
        <end position="164"/>
    </location>
</feature>
<evidence type="ECO:0000313" key="2">
    <source>
        <dbReference type="EMBL" id="KAK4106035.1"/>
    </source>
</evidence>
<sequence>MTRGAVQFGRCRSILGHKTTCWATRCLPFQIRLKNVQRIQELGRTCRPHPLFKSFASRGHGPWKRCACQAAAYCGVPWPLTLMVRGIGHLSSWHPRQDAERCGMVGLAQQSVFLPNPLTSSESYRAVTAIVRDEGCPGTNRTTASPGVSGRWATAPADSKSHRRPTVPYHFPPHRRNGIQHGAGNTAAVDGLRRGQIPGRLIGRLLFYWSSGRFSPLQIIPCARSSWPNSFPVSPPPRRQGEVTKLTLHARLHRATTSTGPPPTLPFSPLPG</sequence>
<comment type="caution">
    <text evidence="2">The sequence shown here is derived from an EMBL/GenBank/DDBJ whole genome shotgun (WGS) entry which is preliminary data.</text>
</comment>
<dbReference type="Proteomes" id="UP001305647">
    <property type="component" value="Unassembled WGS sequence"/>
</dbReference>
<name>A0AAN6Q9F6_9PEZI</name>
<keyword evidence="3" id="KW-1185">Reference proteome</keyword>
<reference evidence="2" key="2">
    <citation type="submission" date="2023-05" db="EMBL/GenBank/DDBJ databases">
        <authorList>
            <consortium name="Lawrence Berkeley National Laboratory"/>
            <person name="Steindorff A."/>
            <person name="Hensen N."/>
            <person name="Bonometti L."/>
            <person name="Westerberg I."/>
            <person name="Brannstrom I.O."/>
            <person name="Guillou S."/>
            <person name="Cros-Aarteil S."/>
            <person name="Calhoun S."/>
            <person name="Haridas S."/>
            <person name="Kuo A."/>
            <person name="Mondo S."/>
            <person name="Pangilinan J."/>
            <person name="Riley R."/>
            <person name="Labutti K."/>
            <person name="Andreopoulos B."/>
            <person name="Lipzen A."/>
            <person name="Chen C."/>
            <person name="Yanf M."/>
            <person name="Daum C."/>
            <person name="Ng V."/>
            <person name="Clum A."/>
            <person name="Ohm R."/>
            <person name="Martin F."/>
            <person name="Silar P."/>
            <person name="Natvig D."/>
            <person name="Lalanne C."/>
            <person name="Gautier V."/>
            <person name="Ament-Velasquez S.L."/>
            <person name="Kruys A."/>
            <person name="Hutchinson M.I."/>
            <person name="Powell A.J."/>
            <person name="Barry K."/>
            <person name="Miller A.N."/>
            <person name="Grigoriev I.V."/>
            <person name="Debuchy R."/>
            <person name="Gladieux P."/>
            <person name="Thoren M.H."/>
            <person name="Johannesson H."/>
        </authorList>
    </citation>
    <scope>NUCLEOTIDE SEQUENCE</scope>
    <source>
        <strain evidence="2">CBS 757.83</strain>
    </source>
</reference>